<feature type="domain" description="Gfo/Idh/MocA-like oxidoreductase N-terminal" evidence="1">
    <location>
        <begin position="4"/>
        <end position="112"/>
    </location>
</feature>
<dbReference type="SUPFAM" id="SSF51735">
    <property type="entry name" value="NAD(P)-binding Rossmann-fold domains"/>
    <property type="match status" value="1"/>
</dbReference>
<name>A0AAC9YQY6_9ACTN</name>
<dbReference type="AlphaFoldDB" id="A0AAC9YQY6"/>
<dbReference type="InterPro" id="IPR000683">
    <property type="entry name" value="Gfo/Idh/MocA-like_OxRdtase_N"/>
</dbReference>
<dbReference type="GO" id="GO:0000166">
    <property type="term" value="F:nucleotide binding"/>
    <property type="evidence" value="ECO:0007669"/>
    <property type="project" value="InterPro"/>
</dbReference>
<dbReference type="Gene3D" id="3.40.50.720">
    <property type="entry name" value="NAD(P)-binding Rossmann-like Domain"/>
    <property type="match status" value="1"/>
</dbReference>
<sequence length="335" mass="37218">MKGLVIGGGSAGKNYLLAGVKLGHSMYLCERESKKSADLKQEIQELTLVDQLENLESVFDYIVVATTADSHLENAIMAVALSPKYLIVEKLLTNSLSELDTLVSLQASNPKVQFRSHNRWKLLGVTSGISRLNERFDLGELISFSSIGGAMCLASGGVHWLASLNELFTLDQKEFEISGNLKFSIQKNRPKFDTAIGEIQVLIGGKRIRFEYSELSRVTPMQLLLFEEGHVSLNFSGEYQVFRNDLPKLGSSKKYDLATMCDQGNLIPGSINSFESLLDSLSGDCPDPLDFQGSVRANEIIILAMQLSHKRKLTQQDLQSTRLDLNSYTKSWRVT</sequence>
<dbReference type="KEGG" id="plan:A1s21148_00250"/>
<gene>
    <name evidence="2" type="ORF">A1s21148_00250</name>
</gene>
<keyword evidence="3" id="KW-1185">Reference proteome</keyword>
<reference evidence="2 3" key="1">
    <citation type="submission" date="2016-07" db="EMBL/GenBank/DDBJ databases">
        <title>High microdiversification within the ubiquitous acI lineage of Actinobacteria.</title>
        <authorList>
            <person name="Neuenschwander S.M."/>
            <person name="Salcher M."/>
            <person name="Ghai R."/>
            <person name="Pernthaler J."/>
        </authorList>
    </citation>
    <scope>NUCLEOTIDE SEQUENCE [LARGE SCALE GENOMIC DNA]</scope>
    <source>
        <strain evidence="2">MMS-21-148</strain>
    </source>
</reference>
<dbReference type="InterPro" id="IPR036291">
    <property type="entry name" value="NAD(P)-bd_dom_sf"/>
</dbReference>
<evidence type="ECO:0000259" key="1">
    <source>
        <dbReference type="Pfam" id="PF01408"/>
    </source>
</evidence>
<organism evidence="2 3">
    <name type="scientific">Candidatus Planktophila lacus</name>
    <dbReference type="NCBI Taxonomy" id="1884913"/>
    <lineage>
        <taxon>Bacteria</taxon>
        <taxon>Bacillati</taxon>
        <taxon>Actinomycetota</taxon>
        <taxon>Actinomycetes</taxon>
        <taxon>Candidatus Nanopelagicales</taxon>
        <taxon>Candidatus Nanopelagicaceae</taxon>
        <taxon>Candidatus Planktophila</taxon>
    </lineage>
</organism>
<accession>A0AAC9YQY6</accession>
<protein>
    <submittedName>
        <fullName evidence="2">Dehydrogenase</fullName>
    </submittedName>
</protein>
<proteinExistence type="predicted"/>
<evidence type="ECO:0000313" key="3">
    <source>
        <dbReference type="Proteomes" id="UP000217144"/>
    </source>
</evidence>
<evidence type="ECO:0000313" key="2">
    <source>
        <dbReference type="EMBL" id="ASY10019.1"/>
    </source>
</evidence>
<dbReference type="Proteomes" id="UP000217144">
    <property type="component" value="Chromosome"/>
</dbReference>
<dbReference type="Pfam" id="PF01408">
    <property type="entry name" value="GFO_IDH_MocA"/>
    <property type="match status" value="1"/>
</dbReference>
<dbReference type="EMBL" id="CP016769">
    <property type="protein sequence ID" value="ASY10019.1"/>
    <property type="molecule type" value="Genomic_DNA"/>
</dbReference>
<dbReference type="RefSeq" id="WP_095670504.1">
    <property type="nucleotide sequence ID" value="NZ_CP016769.1"/>
</dbReference>